<dbReference type="Proteomes" id="UP000633365">
    <property type="component" value="Unassembled WGS sequence"/>
</dbReference>
<evidence type="ECO:0000256" key="1">
    <source>
        <dbReference type="SAM" id="SignalP"/>
    </source>
</evidence>
<feature type="signal peptide" evidence="1">
    <location>
        <begin position="1"/>
        <end position="29"/>
    </location>
</feature>
<dbReference type="PROSITE" id="PS50853">
    <property type="entry name" value="FN3"/>
    <property type="match status" value="2"/>
</dbReference>
<gene>
    <name evidence="3" type="ORF">JKK62_15040</name>
</gene>
<keyword evidence="1" id="KW-0732">Signal</keyword>
<evidence type="ECO:0000313" key="4">
    <source>
        <dbReference type="Proteomes" id="UP000633365"/>
    </source>
</evidence>
<feature type="chain" id="PRO_5037395820" description="Fibronectin type-III domain-containing protein" evidence="1">
    <location>
        <begin position="30"/>
        <end position="708"/>
    </location>
</feature>
<dbReference type="AlphaFoldDB" id="A0A935C3U4"/>
<accession>A0A935C3U4</accession>
<organism evidence="3 4">
    <name type="scientific">Ruminococcus difficilis</name>
    <dbReference type="NCBI Taxonomy" id="2763069"/>
    <lineage>
        <taxon>Bacteria</taxon>
        <taxon>Bacillati</taxon>
        <taxon>Bacillota</taxon>
        <taxon>Clostridia</taxon>
        <taxon>Eubacteriales</taxon>
        <taxon>Oscillospiraceae</taxon>
        <taxon>Ruminococcus</taxon>
    </lineage>
</organism>
<sequence length="708" mass="79098">MMKRKIVSIILTLALILSVCGVGCIGASAADDVATITVGNKTITAKVGEYIEYSIAFRTTGDSITTAQVELPIDFSAFSGYSQDEIATHIQRIAPTTANSSVVRRFDTPNTFGITGYVMNFANANGYSFNTEKPVLKLIFGVEKAGSYHLAAKVRYVNDINDNVVIDNDYNRHNARFSYVESVDEAELETPQPNAATYAGGVRITWDPVPGAKLYRVYVKTESSGWARIAETGETSYIDPNVVSGKRYTYTVRCMSADGSRFISDYDRDGASAVYYTAPILRLSNAEDGVQISWDAVPQADSYRVYYRGSNGWTKLVDTEDTSTVDYDVDSGTRYTYTIRAMDENGDHLSWFYPDGFSITFLSAPTFSLSNAADGVQISWDKVEGAENYRIYYYGSRGWTKLAETTNNAFIDTDVSSNHTYTYTVRCINKEGTEFTSDYRPGKSIKYYAAPKLTLSNEEDGVRIRWDAVAGASKYRVYYKGSNGWTKLEDTTGTSVLDTDVASGTNYTYTIRAMDSDNNHLSWYYTDGFRIQFIRAPEFSVSNEADGVKISWDKVGGAKKYRIFYYGSKGWTRMVDTTETSYIDKDVSSNHTYTYTVRCITEDGSAYTSDFRSGKSVKYVEAPKLTLSNTSSGVMIRWNSVAGASKYRVYYKGRNGWTKLTDSTGTSFVDTDVKDGTPYTYTIRAMDANNNHLSWFYTDGFTITYHKS</sequence>
<reference evidence="3" key="1">
    <citation type="submission" date="2021-01" db="EMBL/GenBank/DDBJ databases">
        <title>Genome public.</title>
        <authorList>
            <person name="Liu C."/>
            <person name="Sun Q."/>
        </authorList>
    </citation>
    <scope>NUCLEOTIDE SEQUENCE</scope>
    <source>
        <strain evidence="3">M6</strain>
    </source>
</reference>
<dbReference type="PANTHER" id="PTHR47135">
    <property type="entry name" value="FIBRONECTIN TYPE III DOMAIN-CONTAINING PROTEIN 7"/>
    <property type="match status" value="1"/>
</dbReference>
<proteinExistence type="predicted"/>
<dbReference type="InterPro" id="IPR036116">
    <property type="entry name" value="FN3_sf"/>
</dbReference>
<dbReference type="SMART" id="SM00060">
    <property type="entry name" value="FN3"/>
    <property type="match status" value="6"/>
</dbReference>
<dbReference type="EMBL" id="JAEQMG010000163">
    <property type="protein sequence ID" value="MBK6089939.1"/>
    <property type="molecule type" value="Genomic_DNA"/>
</dbReference>
<name>A0A935C3U4_9FIRM</name>
<feature type="domain" description="Fibronectin type-III" evidence="2">
    <location>
        <begin position="533"/>
        <end position="623"/>
    </location>
</feature>
<dbReference type="InterPro" id="IPR013783">
    <property type="entry name" value="Ig-like_fold"/>
</dbReference>
<keyword evidence="4" id="KW-1185">Reference proteome</keyword>
<protein>
    <recommendedName>
        <fullName evidence="2">Fibronectin type-III domain-containing protein</fullName>
    </recommendedName>
</protein>
<comment type="caution">
    <text evidence="3">The sequence shown here is derived from an EMBL/GenBank/DDBJ whole genome shotgun (WGS) entry which is preliminary data.</text>
</comment>
<feature type="domain" description="Fibronectin type-III" evidence="2">
    <location>
        <begin position="275"/>
        <end position="366"/>
    </location>
</feature>
<dbReference type="SUPFAM" id="SSF49265">
    <property type="entry name" value="Fibronectin type III"/>
    <property type="match status" value="4"/>
</dbReference>
<dbReference type="PANTHER" id="PTHR47135:SF3">
    <property type="entry name" value="FIBRONECTIN TYPE-III DOMAIN-CONTAINING PROTEIN"/>
    <property type="match status" value="1"/>
</dbReference>
<evidence type="ECO:0000313" key="3">
    <source>
        <dbReference type="EMBL" id="MBK6089939.1"/>
    </source>
</evidence>
<dbReference type="CDD" id="cd00063">
    <property type="entry name" value="FN3"/>
    <property type="match status" value="6"/>
</dbReference>
<dbReference type="Gene3D" id="2.60.40.10">
    <property type="entry name" value="Immunoglobulins"/>
    <property type="match status" value="6"/>
</dbReference>
<dbReference type="InterPro" id="IPR003961">
    <property type="entry name" value="FN3_dom"/>
</dbReference>
<evidence type="ECO:0000259" key="2">
    <source>
        <dbReference type="PROSITE" id="PS50853"/>
    </source>
</evidence>